<dbReference type="SUPFAM" id="SSF88713">
    <property type="entry name" value="Glycoside hydrolase/deacetylase"/>
    <property type="match status" value="1"/>
</dbReference>
<accession>A0A412IWG4</accession>
<dbReference type="GO" id="GO:0016810">
    <property type="term" value="F:hydrolase activity, acting on carbon-nitrogen (but not peptide) bonds"/>
    <property type="evidence" value="ECO:0007669"/>
    <property type="project" value="InterPro"/>
</dbReference>
<sequence length="308" mass="35150">MGTLLQGCSIYDKADLDKMSATPGDAFRANADSDNGGRSDSAEKDDGKANDEEKNAENAGENTEDLTKLRDYSAISTKKYSWYIVRDKNHGMSGCDNSFPLDQYDAYYVDRTCAEKGEKVMYLTFDCGYENGYTEQMLDVLKKHNAKGCFFVTMTYIRDNPDIIKRMKEEGHQVGNHTVHHPCMPEKSVEEQKSELKECSDFMKSETGYDMDMYFRPPSGEYSEQVLQLAKDMGYKTIFWSMAYLDYDVNNQPGTDYVIDHFAKYYHPGAIPLIHNVSSSNAQALDTVLTNLEKEGYEFRSLNEMKFE</sequence>
<dbReference type="GO" id="GO:0008168">
    <property type="term" value="F:methyltransferase activity"/>
    <property type="evidence" value="ECO:0007669"/>
    <property type="project" value="UniProtKB-KW"/>
</dbReference>
<dbReference type="PROSITE" id="PS51677">
    <property type="entry name" value="NODB"/>
    <property type="match status" value="1"/>
</dbReference>
<feature type="region of interest" description="Disordered" evidence="1">
    <location>
        <begin position="22"/>
        <end position="65"/>
    </location>
</feature>
<dbReference type="InterPro" id="IPR002509">
    <property type="entry name" value="NODB_dom"/>
</dbReference>
<dbReference type="PANTHER" id="PTHR10587:SF78">
    <property type="entry name" value="PEPTIDOGLYCAN-N-ACETYLMURAMIC ACID DEACETYLASE PDAA"/>
    <property type="match status" value="1"/>
</dbReference>
<dbReference type="Gene3D" id="3.20.20.370">
    <property type="entry name" value="Glycoside hydrolase/deacetylase"/>
    <property type="match status" value="1"/>
</dbReference>
<dbReference type="GO" id="GO:0032259">
    <property type="term" value="P:methylation"/>
    <property type="evidence" value="ECO:0007669"/>
    <property type="project" value="UniProtKB-KW"/>
</dbReference>
<evidence type="ECO:0000313" key="3">
    <source>
        <dbReference type="EMBL" id="RGS44410.1"/>
    </source>
</evidence>
<dbReference type="PANTHER" id="PTHR10587">
    <property type="entry name" value="GLYCOSYL TRANSFERASE-RELATED"/>
    <property type="match status" value="1"/>
</dbReference>
<dbReference type="Proteomes" id="UP000283295">
    <property type="component" value="Unassembled WGS sequence"/>
</dbReference>
<protein>
    <submittedName>
        <fullName evidence="3">Dimethylmenaquinone methyltransferase</fullName>
    </submittedName>
</protein>
<gene>
    <name evidence="3" type="ORF">DWX94_00205</name>
</gene>
<comment type="caution">
    <text evidence="3">The sequence shown here is derived from an EMBL/GenBank/DDBJ whole genome shotgun (WGS) entry which is preliminary data.</text>
</comment>
<dbReference type="GO" id="GO:0005975">
    <property type="term" value="P:carbohydrate metabolic process"/>
    <property type="evidence" value="ECO:0007669"/>
    <property type="project" value="InterPro"/>
</dbReference>
<organism evidence="3 4">
    <name type="scientific">Coprococcus eutactus</name>
    <dbReference type="NCBI Taxonomy" id="33043"/>
    <lineage>
        <taxon>Bacteria</taxon>
        <taxon>Bacillati</taxon>
        <taxon>Bacillota</taxon>
        <taxon>Clostridia</taxon>
        <taxon>Lachnospirales</taxon>
        <taxon>Lachnospiraceae</taxon>
        <taxon>Coprococcus</taxon>
    </lineage>
</organism>
<name>A0A412IWG4_9FIRM</name>
<dbReference type="Pfam" id="PF01522">
    <property type="entry name" value="Polysacc_deac_1"/>
    <property type="match status" value="1"/>
</dbReference>
<reference evidence="3 4" key="1">
    <citation type="submission" date="2018-08" db="EMBL/GenBank/DDBJ databases">
        <title>A genome reference for cultivated species of the human gut microbiota.</title>
        <authorList>
            <person name="Zou Y."/>
            <person name="Xue W."/>
            <person name="Luo G."/>
        </authorList>
    </citation>
    <scope>NUCLEOTIDE SEQUENCE [LARGE SCALE GENOMIC DNA]</scope>
    <source>
        <strain evidence="3 4">AF22-21</strain>
    </source>
</reference>
<dbReference type="OrthoDB" id="9812065at2"/>
<evidence type="ECO:0000259" key="2">
    <source>
        <dbReference type="PROSITE" id="PS51677"/>
    </source>
</evidence>
<proteinExistence type="predicted"/>
<evidence type="ECO:0000256" key="1">
    <source>
        <dbReference type="SAM" id="MobiDB-lite"/>
    </source>
</evidence>
<feature type="domain" description="NodB homology" evidence="2">
    <location>
        <begin position="119"/>
        <end position="300"/>
    </location>
</feature>
<keyword evidence="3" id="KW-0489">Methyltransferase</keyword>
<dbReference type="InterPro" id="IPR011330">
    <property type="entry name" value="Glyco_hydro/deAcase_b/a-brl"/>
</dbReference>
<evidence type="ECO:0000313" key="4">
    <source>
        <dbReference type="Proteomes" id="UP000283295"/>
    </source>
</evidence>
<keyword evidence="3" id="KW-0808">Transferase</keyword>
<feature type="compositionally biased region" description="Basic and acidic residues" evidence="1">
    <location>
        <begin position="35"/>
        <end position="56"/>
    </location>
</feature>
<dbReference type="GO" id="GO:0016020">
    <property type="term" value="C:membrane"/>
    <property type="evidence" value="ECO:0007669"/>
    <property type="project" value="TreeGrafter"/>
</dbReference>
<dbReference type="EMBL" id="QRVK01000001">
    <property type="protein sequence ID" value="RGS44410.1"/>
    <property type="molecule type" value="Genomic_DNA"/>
</dbReference>
<dbReference type="InterPro" id="IPR050248">
    <property type="entry name" value="Polysacc_deacetylase_ArnD"/>
</dbReference>
<dbReference type="AlphaFoldDB" id="A0A412IWG4"/>